<dbReference type="PANTHER" id="PTHR48111">
    <property type="entry name" value="REGULATOR OF RPOS"/>
    <property type="match status" value="1"/>
</dbReference>
<dbReference type="SMART" id="SM00862">
    <property type="entry name" value="Trans_reg_C"/>
    <property type="match status" value="1"/>
</dbReference>
<dbReference type="InterPro" id="IPR011006">
    <property type="entry name" value="CheY-like_superfamily"/>
</dbReference>
<keyword evidence="13" id="KW-1185">Reference proteome</keyword>
<comment type="function">
    <text evidence="7">May play the central regulatory role in sporulation. It may be an element of the effector pathway responsible for the activation of sporulation genes in response to nutritional stress. Spo0A may act in concert with spo0H (a sigma factor) to control the expression of some genes that are critical to the sporulation process.</text>
</comment>
<evidence type="ECO:0000256" key="1">
    <source>
        <dbReference type="ARBA" id="ARBA00018672"/>
    </source>
</evidence>
<dbReference type="GO" id="GO:0005829">
    <property type="term" value="C:cytosol"/>
    <property type="evidence" value="ECO:0007669"/>
    <property type="project" value="TreeGrafter"/>
</dbReference>
<evidence type="ECO:0000313" key="12">
    <source>
        <dbReference type="EMBL" id="SDX81828.1"/>
    </source>
</evidence>
<dbReference type="GO" id="GO:0000156">
    <property type="term" value="F:phosphorelay response regulator activity"/>
    <property type="evidence" value="ECO:0007669"/>
    <property type="project" value="TreeGrafter"/>
</dbReference>
<dbReference type="CDD" id="cd00383">
    <property type="entry name" value="trans_reg_C"/>
    <property type="match status" value="1"/>
</dbReference>
<feature type="DNA-binding region" description="OmpR/PhoB-type" evidence="9">
    <location>
        <begin position="127"/>
        <end position="227"/>
    </location>
</feature>
<evidence type="ECO:0000256" key="7">
    <source>
        <dbReference type="ARBA" id="ARBA00024867"/>
    </source>
</evidence>
<dbReference type="SMART" id="SM00448">
    <property type="entry name" value="REC"/>
    <property type="match status" value="1"/>
</dbReference>
<dbReference type="Gene3D" id="3.40.50.2300">
    <property type="match status" value="1"/>
</dbReference>
<dbReference type="Pfam" id="PF00486">
    <property type="entry name" value="Trans_reg_C"/>
    <property type="match status" value="1"/>
</dbReference>
<evidence type="ECO:0000256" key="6">
    <source>
        <dbReference type="ARBA" id="ARBA00023163"/>
    </source>
</evidence>
<evidence type="ECO:0000256" key="3">
    <source>
        <dbReference type="ARBA" id="ARBA00023012"/>
    </source>
</evidence>
<dbReference type="InterPro" id="IPR039420">
    <property type="entry name" value="WalR-like"/>
</dbReference>
<evidence type="ECO:0000256" key="9">
    <source>
        <dbReference type="PROSITE-ProRule" id="PRU01091"/>
    </source>
</evidence>
<dbReference type="CDD" id="cd17574">
    <property type="entry name" value="REC_OmpR"/>
    <property type="match status" value="1"/>
</dbReference>
<feature type="domain" description="OmpR/PhoB-type" evidence="11">
    <location>
        <begin position="127"/>
        <end position="227"/>
    </location>
</feature>
<dbReference type="InterPro" id="IPR001789">
    <property type="entry name" value="Sig_transdc_resp-reg_receiver"/>
</dbReference>
<dbReference type="GO" id="GO:0032993">
    <property type="term" value="C:protein-DNA complex"/>
    <property type="evidence" value="ECO:0007669"/>
    <property type="project" value="TreeGrafter"/>
</dbReference>
<evidence type="ECO:0000256" key="8">
    <source>
        <dbReference type="PROSITE-ProRule" id="PRU00169"/>
    </source>
</evidence>
<evidence type="ECO:0000259" key="11">
    <source>
        <dbReference type="PROSITE" id="PS51755"/>
    </source>
</evidence>
<evidence type="ECO:0000259" key="10">
    <source>
        <dbReference type="PROSITE" id="PS50110"/>
    </source>
</evidence>
<evidence type="ECO:0000256" key="2">
    <source>
        <dbReference type="ARBA" id="ARBA00022553"/>
    </source>
</evidence>
<feature type="domain" description="Response regulatory" evidence="10">
    <location>
        <begin position="4"/>
        <end position="118"/>
    </location>
</feature>
<dbReference type="GO" id="GO:0006355">
    <property type="term" value="P:regulation of DNA-templated transcription"/>
    <property type="evidence" value="ECO:0007669"/>
    <property type="project" value="InterPro"/>
</dbReference>
<keyword evidence="6" id="KW-0804">Transcription</keyword>
<dbReference type="InterPro" id="IPR016032">
    <property type="entry name" value="Sig_transdc_resp-reg_C-effctor"/>
</dbReference>
<protein>
    <recommendedName>
        <fullName evidence="1">Stage 0 sporulation protein A homolog</fullName>
    </recommendedName>
</protein>
<feature type="modified residue" description="4-aspartylphosphate" evidence="8">
    <location>
        <position position="53"/>
    </location>
</feature>
<dbReference type="Proteomes" id="UP000199652">
    <property type="component" value="Unassembled WGS sequence"/>
</dbReference>
<evidence type="ECO:0000313" key="13">
    <source>
        <dbReference type="Proteomes" id="UP000199652"/>
    </source>
</evidence>
<dbReference type="OrthoDB" id="9790442at2"/>
<dbReference type="Pfam" id="PF00072">
    <property type="entry name" value="Response_reg"/>
    <property type="match status" value="1"/>
</dbReference>
<dbReference type="PROSITE" id="PS50110">
    <property type="entry name" value="RESPONSE_REGULATORY"/>
    <property type="match status" value="1"/>
</dbReference>
<reference evidence="13" key="1">
    <citation type="submission" date="2016-10" db="EMBL/GenBank/DDBJ databases">
        <authorList>
            <person name="Varghese N."/>
            <person name="Submissions S."/>
        </authorList>
    </citation>
    <scope>NUCLEOTIDE SEQUENCE [LARGE SCALE GENOMIC DNA]</scope>
    <source>
        <strain evidence="13">VPI 5359</strain>
    </source>
</reference>
<dbReference type="Gene3D" id="6.10.250.690">
    <property type="match status" value="1"/>
</dbReference>
<accession>A0A1H3EUN8</accession>
<dbReference type="InterPro" id="IPR036388">
    <property type="entry name" value="WH-like_DNA-bd_sf"/>
</dbReference>
<evidence type="ECO:0000256" key="5">
    <source>
        <dbReference type="ARBA" id="ARBA00023125"/>
    </source>
</evidence>
<dbReference type="AlphaFoldDB" id="A0A1H3EUN8"/>
<gene>
    <name evidence="12" type="ORF">SAMN04488579_10837</name>
</gene>
<dbReference type="STRING" id="1528.SAMN04488579_10837"/>
<evidence type="ECO:0000256" key="4">
    <source>
        <dbReference type="ARBA" id="ARBA00023015"/>
    </source>
</evidence>
<dbReference type="InterPro" id="IPR001867">
    <property type="entry name" value="OmpR/PhoB-type_DNA-bd"/>
</dbReference>
<dbReference type="Gene3D" id="1.10.10.10">
    <property type="entry name" value="Winged helix-like DNA-binding domain superfamily/Winged helix DNA-binding domain"/>
    <property type="match status" value="1"/>
</dbReference>
<dbReference type="RefSeq" id="WP_090244605.1">
    <property type="nucleotide sequence ID" value="NZ_FNOU01000008.1"/>
</dbReference>
<organism evidence="12 13">
    <name type="scientific">Eubacterium barkeri</name>
    <name type="common">Clostridium barkeri</name>
    <dbReference type="NCBI Taxonomy" id="1528"/>
    <lineage>
        <taxon>Bacteria</taxon>
        <taxon>Bacillati</taxon>
        <taxon>Bacillota</taxon>
        <taxon>Clostridia</taxon>
        <taxon>Eubacteriales</taxon>
        <taxon>Eubacteriaceae</taxon>
        <taxon>Eubacterium</taxon>
    </lineage>
</organism>
<keyword evidence="2 8" id="KW-0597">Phosphoprotein</keyword>
<proteinExistence type="predicted"/>
<dbReference type="EMBL" id="FNOU01000008">
    <property type="protein sequence ID" value="SDX81828.1"/>
    <property type="molecule type" value="Genomic_DNA"/>
</dbReference>
<dbReference type="PROSITE" id="PS51755">
    <property type="entry name" value="OMPR_PHOB"/>
    <property type="match status" value="1"/>
</dbReference>
<sequence length="232" mass="25538">MGRKILLVDDEPALGQMVAKHLVQAGYEVATATCCAQALDLFNASSPDAVLLDIMLPDGDGFSLFGALRRGRPDLPVLFLSARDEDAARLKGLGLGADDYITKPFLLKELELRIAAVFRRVYGADTDHHLRLGDILVNFDSATVTHEDGRGESLTAKEYALLKKLWENSGKIVTIDALCATLWDGALIGYENTLMVHIRRLRKKIEADPSHPTRLLTVRGLGYKLVVEDCHD</sequence>
<dbReference type="GO" id="GO:0000976">
    <property type="term" value="F:transcription cis-regulatory region binding"/>
    <property type="evidence" value="ECO:0007669"/>
    <property type="project" value="TreeGrafter"/>
</dbReference>
<keyword evidence="5 9" id="KW-0238">DNA-binding</keyword>
<dbReference type="PANTHER" id="PTHR48111:SF1">
    <property type="entry name" value="TWO-COMPONENT RESPONSE REGULATOR ORR33"/>
    <property type="match status" value="1"/>
</dbReference>
<dbReference type="SUPFAM" id="SSF46894">
    <property type="entry name" value="C-terminal effector domain of the bipartite response regulators"/>
    <property type="match status" value="1"/>
</dbReference>
<keyword evidence="4" id="KW-0805">Transcription regulation</keyword>
<name>A0A1H3EUN8_EUBBA</name>
<dbReference type="SUPFAM" id="SSF52172">
    <property type="entry name" value="CheY-like"/>
    <property type="match status" value="1"/>
</dbReference>
<keyword evidence="3" id="KW-0902">Two-component regulatory system</keyword>